<comment type="caution">
    <text evidence="1">The sequence shown here is derived from an EMBL/GenBank/DDBJ whole genome shotgun (WGS) entry which is preliminary data.</text>
</comment>
<name>A0AAE4NV76_9EURY</name>
<proteinExistence type="predicted"/>
<accession>A0AAE4NV76</accession>
<gene>
    <name evidence="1" type="ORF">RBI02_04180</name>
</gene>
<evidence type="ECO:0000313" key="2">
    <source>
        <dbReference type="Proteomes" id="UP001245683"/>
    </source>
</evidence>
<dbReference type="EMBL" id="JAVDZE010000001">
    <property type="protein sequence ID" value="MDV3103744.1"/>
    <property type="molecule type" value="Genomic_DNA"/>
</dbReference>
<sequence>MLDAYLKNGELFLRDRGITEITEETIKQAYLWPVEEMSGLSLESEEEAVAILRKFGFELSGKTSELLPSFTKTSKGTCSVCGKAGEW</sequence>
<dbReference type="RefSeq" id="WP_315340765.1">
    <property type="nucleotide sequence ID" value="NZ_JAVDZE010000001.1"/>
</dbReference>
<keyword evidence="2" id="KW-1185">Reference proteome</keyword>
<protein>
    <submittedName>
        <fullName evidence="1">Uncharacterized protein</fullName>
    </submittedName>
</protein>
<reference evidence="1 2" key="1">
    <citation type="submission" date="2023-08" db="EMBL/GenBank/DDBJ databases">
        <title>Draft genome sequence of Thermococcus waiotapuensis WT1T, a thermophilic sulphur-dependent archaeon from order Thermococcales.</title>
        <authorList>
            <person name="Manners S.H."/>
            <person name="Carere C.R."/>
            <person name="Dhami M.K."/>
            <person name="Dobson R.C.J."/>
            <person name="Stott M.B."/>
        </authorList>
    </citation>
    <scope>NUCLEOTIDE SEQUENCE [LARGE SCALE GENOMIC DNA]</scope>
    <source>
        <strain evidence="1 2">WT1</strain>
    </source>
</reference>
<dbReference type="AlphaFoldDB" id="A0AAE4NV76"/>
<organism evidence="1 2">
    <name type="scientific">Thermococcus waiotapuensis</name>
    <dbReference type="NCBI Taxonomy" id="90909"/>
    <lineage>
        <taxon>Archaea</taxon>
        <taxon>Methanobacteriati</taxon>
        <taxon>Methanobacteriota</taxon>
        <taxon>Thermococci</taxon>
        <taxon>Thermococcales</taxon>
        <taxon>Thermococcaceae</taxon>
        <taxon>Thermococcus</taxon>
    </lineage>
</organism>
<dbReference type="Proteomes" id="UP001245683">
    <property type="component" value="Unassembled WGS sequence"/>
</dbReference>
<evidence type="ECO:0000313" key="1">
    <source>
        <dbReference type="EMBL" id="MDV3103744.1"/>
    </source>
</evidence>